<feature type="domain" description="ABC transporter" evidence="5">
    <location>
        <begin position="7"/>
        <end position="264"/>
    </location>
</feature>
<dbReference type="Pfam" id="PF00005">
    <property type="entry name" value="ABC_tran"/>
    <property type="match status" value="2"/>
</dbReference>
<sequence length="585" mass="63397">MPTAAQLTLSDVTKRYDDRLILDRVSLTVKPGEKVGVIGDNGAGKSTLLRLLAGAEHPDNGAVTVQAPDGLGYLPQTLALPESATVAAAIDHALADLRALERRLRALEAELEHDAAQGDTLEERLAAYGELVTRFEARGGYLADQRVDAALSALGLPGLDRDRPLGALSGGERSRLALAATLAAAPELLLLDEPTNDLDDIAVAWLEEHLRAHRGTVVAVTHDRVFLERITSTVFEVESGRITRHGNGYAGYLAAKAAERRRQQLEFERWRAELDRNRRLAESNVVRLEAIPRKLPLAVFGHGSFRTRGRGHGAVVRIRNAKERVARLTAEPVAPPPDPLRFTAAPRTAQRAQPRLDTAPQQSLVQRPLAGGADVDRQRFDGRAGESADGPVALLSGVVVGDRLRVPELRIEPGDRLVVTGPNGAGKTTLMRLLAGESAPDAGTVTVRGRVGHLRQQQTPWPESWTVLRAYAESRDGHPDEYAEELLSLGLFRPGELGLRIGELSYGQRRRIELARLVSEPADLLLLDEPTNHLSPALVEELEQALAGYTGALVVVTHDRRLRAGLPGTRITVCDGVVQSSLRMT</sequence>
<feature type="region of interest" description="Disordered" evidence="4">
    <location>
        <begin position="328"/>
        <end position="374"/>
    </location>
</feature>
<dbReference type="InterPro" id="IPR003439">
    <property type="entry name" value="ABC_transporter-like_ATP-bd"/>
</dbReference>
<feature type="coiled-coil region" evidence="3">
    <location>
        <begin position="90"/>
        <end position="124"/>
    </location>
</feature>
<dbReference type="PROSITE" id="PS00211">
    <property type="entry name" value="ABC_TRANSPORTER_1"/>
    <property type="match status" value="2"/>
</dbReference>
<keyword evidence="7" id="KW-1185">Reference proteome</keyword>
<dbReference type="PANTHER" id="PTHR42855">
    <property type="entry name" value="ABC TRANSPORTER ATP-BINDING SUBUNIT"/>
    <property type="match status" value="1"/>
</dbReference>
<evidence type="ECO:0000256" key="4">
    <source>
        <dbReference type="SAM" id="MobiDB-lite"/>
    </source>
</evidence>
<name>A0A7G1KHK9_9NOCA</name>
<dbReference type="Gene3D" id="3.40.50.300">
    <property type="entry name" value="P-loop containing nucleotide triphosphate hydrolases"/>
    <property type="match status" value="2"/>
</dbReference>
<keyword evidence="3" id="KW-0175">Coiled coil</keyword>
<dbReference type="FunFam" id="3.40.50.300:FF:000011">
    <property type="entry name" value="Putative ABC transporter ATP-binding component"/>
    <property type="match status" value="1"/>
</dbReference>
<dbReference type="Proteomes" id="UP000516173">
    <property type="component" value="Chromosome"/>
</dbReference>
<dbReference type="InterPro" id="IPR017871">
    <property type="entry name" value="ABC_transporter-like_CS"/>
</dbReference>
<dbReference type="AlphaFoldDB" id="A0A7G1KHK9"/>
<dbReference type="InterPro" id="IPR051309">
    <property type="entry name" value="ABCF_ATPase"/>
</dbReference>
<evidence type="ECO:0000313" key="7">
    <source>
        <dbReference type="Proteomes" id="UP000516173"/>
    </source>
</evidence>
<dbReference type="EMBL" id="AP023396">
    <property type="protein sequence ID" value="BCK54782.1"/>
    <property type="molecule type" value="Genomic_DNA"/>
</dbReference>
<accession>A0A7G1KHK9</accession>
<dbReference type="PANTHER" id="PTHR42855:SF2">
    <property type="entry name" value="DRUG RESISTANCE ABC TRANSPORTER,ATP-BINDING PROTEIN"/>
    <property type="match status" value="1"/>
</dbReference>
<evidence type="ECO:0000256" key="1">
    <source>
        <dbReference type="ARBA" id="ARBA00022741"/>
    </source>
</evidence>
<evidence type="ECO:0000313" key="6">
    <source>
        <dbReference type="EMBL" id="BCK54782.1"/>
    </source>
</evidence>
<gene>
    <name evidence="6" type="ORF">NWFMUON74_25540</name>
</gene>
<feature type="domain" description="ABC transporter" evidence="5">
    <location>
        <begin position="385"/>
        <end position="584"/>
    </location>
</feature>
<reference evidence="6 7" key="1">
    <citation type="submission" date="2020-08" db="EMBL/GenBank/DDBJ databases">
        <title>Genome Sequencing of Nocardia wallacei strain FMUON74 and assembly.</title>
        <authorList>
            <person name="Toyokawa M."/>
            <person name="Uesaka K."/>
        </authorList>
    </citation>
    <scope>NUCLEOTIDE SEQUENCE [LARGE SCALE GENOMIC DNA]</scope>
    <source>
        <strain evidence="6 7">FMUON74</strain>
    </source>
</reference>
<dbReference type="GO" id="GO:0005524">
    <property type="term" value="F:ATP binding"/>
    <property type="evidence" value="ECO:0007669"/>
    <property type="project" value="UniProtKB-KW"/>
</dbReference>
<keyword evidence="2 6" id="KW-0067">ATP-binding</keyword>
<organism evidence="6 7">
    <name type="scientific">Nocardia wallacei</name>
    <dbReference type="NCBI Taxonomy" id="480035"/>
    <lineage>
        <taxon>Bacteria</taxon>
        <taxon>Bacillati</taxon>
        <taxon>Actinomycetota</taxon>
        <taxon>Actinomycetes</taxon>
        <taxon>Mycobacteriales</taxon>
        <taxon>Nocardiaceae</taxon>
        <taxon>Nocardia</taxon>
    </lineage>
</organism>
<keyword evidence="1" id="KW-0547">Nucleotide-binding</keyword>
<evidence type="ECO:0000259" key="5">
    <source>
        <dbReference type="PROSITE" id="PS50893"/>
    </source>
</evidence>
<evidence type="ECO:0000256" key="2">
    <source>
        <dbReference type="ARBA" id="ARBA00022840"/>
    </source>
</evidence>
<dbReference type="InterPro" id="IPR003593">
    <property type="entry name" value="AAA+_ATPase"/>
</dbReference>
<proteinExistence type="predicted"/>
<dbReference type="InterPro" id="IPR027417">
    <property type="entry name" value="P-loop_NTPase"/>
</dbReference>
<dbReference type="GO" id="GO:0016887">
    <property type="term" value="F:ATP hydrolysis activity"/>
    <property type="evidence" value="ECO:0007669"/>
    <property type="project" value="InterPro"/>
</dbReference>
<dbReference type="CDD" id="cd03221">
    <property type="entry name" value="ABCF_EF-3"/>
    <property type="match status" value="2"/>
</dbReference>
<feature type="coiled-coil region" evidence="3">
    <location>
        <begin position="255"/>
        <end position="291"/>
    </location>
</feature>
<dbReference type="SUPFAM" id="SSF52540">
    <property type="entry name" value="P-loop containing nucleoside triphosphate hydrolases"/>
    <property type="match status" value="2"/>
</dbReference>
<feature type="compositionally biased region" description="Low complexity" evidence="4">
    <location>
        <begin position="341"/>
        <end position="355"/>
    </location>
</feature>
<dbReference type="SMART" id="SM00382">
    <property type="entry name" value="AAA"/>
    <property type="match status" value="2"/>
</dbReference>
<dbReference type="PROSITE" id="PS50893">
    <property type="entry name" value="ABC_TRANSPORTER_2"/>
    <property type="match status" value="2"/>
</dbReference>
<protein>
    <submittedName>
        <fullName evidence="6">Putative ABC transporter, ATP-binding protein</fullName>
    </submittedName>
</protein>
<dbReference type="KEGG" id="nwl:NWFMUON74_25540"/>
<evidence type="ECO:0000256" key="3">
    <source>
        <dbReference type="SAM" id="Coils"/>
    </source>
</evidence>